<dbReference type="SMART" id="SM00342">
    <property type="entry name" value="HTH_ARAC"/>
    <property type="match status" value="1"/>
</dbReference>
<dbReference type="Proteomes" id="UP000641454">
    <property type="component" value="Unassembled WGS sequence"/>
</dbReference>
<accession>A0A923N2L0</accession>
<comment type="caution">
    <text evidence="5">The sequence shown here is derived from an EMBL/GenBank/DDBJ whole genome shotgun (WGS) entry which is preliminary data.</text>
</comment>
<evidence type="ECO:0000313" key="5">
    <source>
        <dbReference type="EMBL" id="MBC5845852.1"/>
    </source>
</evidence>
<dbReference type="Gene3D" id="1.10.10.60">
    <property type="entry name" value="Homeodomain-like"/>
    <property type="match status" value="1"/>
</dbReference>
<evidence type="ECO:0000256" key="1">
    <source>
        <dbReference type="ARBA" id="ARBA00023015"/>
    </source>
</evidence>
<dbReference type="AlphaFoldDB" id="A0A923N2L0"/>
<reference evidence="5 6" key="1">
    <citation type="submission" date="2020-08" db="EMBL/GenBank/DDBJ databases">
        <title>Description of novel Flavobacterium F-392 isolate.</title>
        <authorList>
            <person name="Saticioglu I.B."/>
            <person name="Duman M."/>
            <person name="Altun S."/>
        </authorList>
    </citation>
    <scope>NUCLEOTIDE SEQUENCE [LARGE SCALE GENOMIC DNA]</scope>
    <source>
        <strain evidence="5 6">F-392</strain>
    </source>
</reference>
<feature type="domain" description="HTH araC/xylS-type" evidence="4">
    <location>
        <begin position="188"/>
        <end position="286"/>
    </location>
</feature>
<dbReference type="SUPFAM" id="SSF46689">
    <property type="entry name" value="Homeodomain-like"/>
    <property type="match status" value="1"/>
</dbReference>
<dbReference type="PANTHER" id="PTHR43280:SF32">
    <property type="entry name" value="TRANSCRIPTIONAL REGULATORY PROTEIN"/>
    <property type="match status" value="1"/>
</dbReference>
<dbReference type="PANTHER" id="PTHR43280">
    <property type="entry name" value="ARAC-FAMILY TRANSCRIPTIONAL REGULATOR"/>
    <property type="match status" value="1"/>
</dbReference>
<dbReference type="GO" id="GO:0003700">
    <property type="term" value="F:DNA-binding transcription factor activity"/>
    <property type="evidence" value="ECO:0007669"/>
    <property type="project" value="InterPro"/>
</dbReference>
<dbReference type="SUPFAM" id="SSF51215">
    <property type="entry name" value="Regulatory protein AraC"/>
    <property type="match status" value="1"/>
</dbReference>
<dbReference type="InterPro" id="IPR037923">
    <property type="entry name" value="HTH-like"/>
</dbReference>
<dbReference type="InterPro" id="IPR009057">
    <property type="entry name" value="Homeodomain-like_sf"/>
</dbReference>
<dbReference type="InterPro" id="IPR018060">
    <property type="entry name" value="HTH_AraC"/>
</dbReference>
<keyword evidence="3" id="KW-0804">Transcription</keyword>
<dbReference type="PROSITE" id="PS01124">
    <property type="entry name" value="HTH_ARAC_FAMILY_2"/>
    <property type="match status" value="1"/>
</dbReference>
<gene>
    <name evidence="5" type="ORF">H8R25_15620</name>
</gene>
<dbReference type="GO" id="GO:0043565">
    <property type="term" value="F:sequence-specific DNA binding"/>
    <property type="evidence" value="ECO:0007669"/>
    <property type="project" value="InterPro"/>
</dbReference>
<dbReference type="RefSeq" id="WP_187020960.1">
    <property type="nucleotide sequence ID" value="NZ_JACRUK010000056.1"/>
</dbReference>
<keyword evidence="6" id="KW-1185">Reference proteome</keyword>
<proteinExistence type="predicted"/>
<keyword evidence="1" id="KW-0805">Transcription regulation</keyword>
<evidence type="ECO:0000256" key="2">
    <source>
        <dbReference type="ARBA" id="ARBA00023125"/>
    </source>
</evidence>
<organism evidence="5 6">
    <name type="scientific">Flavobacterium muglaense</name>
    <dbReference type="NCBI Taxonomy" id="2764716"/>
    <lineage>
        <taxon>Bacteria</taxon>
        <taxon>Pseudomonadati</taxon>
        <taxon>Bacteroidota</taxon>
        <taxon>Flavobacteriia</taxon>
        <taxon>Flavobacteriales</taxon>
        <taxon>Flavobacteriaceae</taxon>
        <taxon>Flavobacterium</taxon>
    </lineage>
</organism>
<evidence type="ECO:0000256" key="3">
    <source>
        <dbReference type="ARBA" id="ARBA00023163"/>
    </source>
</evidence>
<name>A0A923N2L0_9FLAO</name>
<sequence>MSQDILKYDFKEGLPQEIEILEMGPLYAEFEQELTTPHRAEFYQILWFQKGNPTHKVDFIGIDVVPNSVVFVNKNSVQQFDDKIPFDGKVLLFTANFFCKEESDIAFLKSSILFNDLFSIPKVDIPLITNLFEGLFNAIQHESSRPKDDYQADVLRNYLRNILLISERERRTQDFTEVKKGADLDLVMQFKELLEHQFNHEKSVVSYANQMHITKKRLNGATSKILGLTPKKIIDDRIMLESKRLLAHTRESVKEISFSLGFDEPTNFVKYFRKHNLSTPLEFRDSVLF</sequence>
<evidence type="ECO:0000259" key="4">
    <source>
        <dbReference type="PROSITE" id="PS01124"/>
    </source>
</evidence>
<dbReference type="Pfam" id="PF12833">
    <property type="entry name" value="HTH_18"/>
    <property type="match status" value="1"/>
</dbReference>
<dbReference type="EMBL" id="JACRUL010000056">
    <property type="protein sequence ID" value="MBC5845852.1"/>
    <property type="molecule type" value="Genomic_DNA"/>
</dbReference>
<protein>
    <submittedName>
        <fullName evidence="5">Helix-turn-helix domain-containing protein</fullName>
    </submittedName>
</protein>
<evidence type="ECO:0000313" key="6">
    <source>
        <dbReference type="Proteomes" id="UP000641454"/>
    </source>
</evidence>
<keyword evidence="2" id="KW-0238">DNA-binding</keyword>